<accession>A0A1N6J5W3</accession>
<feature type="transmembrane region" description="Helical" evidence="1">
    <location>
        <begin position="9"/>
        <end position="31"/>
    </location>
</feature>
<organism evidence="3 4">
    <name type="scientific">Chryseobacterium scophthalmum</name>
    <dbReference type="NCBI Taxonomy" id="59733"/>
    <lineage>
        <taxon>Bacteria</taxon>
        <taxon>Pseudomonadati</taxon>
        <taxon>Bacteroidota</taxon>
        <taxon>Flavobacteriia</taxon>
        <taxon>Flavobacteriales</taxon>
        <taxon>Weeksellaceae</taxon>
        <taxon>Chryseobacterium group</taxon>
        <taxon>Chryseobacterium</taxon>
    </lineage>
</organism>
<dbReference type="EMBL" id="FSRQ01000006">
    <property type="protein sequence ID" value="SIO39506.1"/>
    <property type="molecule type" value="Genomic_DNA"/>
</dbReference>
<dbReference type="GO" id="GO:0080120">
    <property type="term" value="P:CAAX-box protein maturation"/>
    <property type="evidence" value="ECO:0007669"/>
    <property type="project" value="UniProtKB-ARBA"/>
</dbReference>
<feature type="transmembrane region" description="Helical" evidence="1">
    <location>
        <begin position="90"/>
        <end position="115"/>
    </location>
</feature>
<keyword evidence="3" id="KW-0378">Hydrolase</keyword>
<keyword evidence="3" id="KW-0645">Protease</keyword>
<feature type="transmembrane region" description="Helical" evidence="1">
    <location>
        <begin position="127"/>
        <end position="146"/>
    </location>
</feature>
<dbReference type="STRING" id="59733.SAMN05421769_4124"/>
<protein>
    <submittedName>
        <fullName evidence="3">CAAX protease self-immunity</fullName>
    </submittedName>
</protein>
<dbReference type="GO" id="GO:0006508">
    <property type="term" value="P:proteolysis"/>
    <property type="evidence" value="ECO:0007669"/>
    <property type="project" value="UniProtKB-KW"/>
</dbReference>
<feature type="transmembrane region" description="Helical" evidence="1">
    <location>
        <begin position="51"/>
        <end position="69"/>
    </location>
</feature>
<dbReference type="Pfam" id="PF02517">
    <property type="entry name" value="Rce1-like"/>
    <property type="match status" value="1"/>
</dbReference>
<reference evidence="4" key="1">
    <citation type="submission" date="2016-12" db="EMBL/GenBank/DDBJ databases">
        <authorList>
            <person name="Varghese N."/>
            <person name="Submissions S."/>
        </authorList>
    </citation>
    <scope>NUCLEOTIDE SEQUENCE [LARGE SCALE GENOMIC DNA]</scope>
    <source>
        <strain evidence="4">DSM 16779</strain>
    </source>
</reference>
<proteinExistence type="predicted"/>
<evidence type="ECO:0000259" key="2">
    <source>
        <dbReference type="Pfam" id="PF02517"/>
    </source>
</evidence>
<dbReference type="OrthoDB" id="324900at2"/>
<feature type="transmembrane region" description="Helical" evidence="1">
    <location>
        <begin position="153"/>
        <end position="172"/>
    </location>
</feature>
<sequence length="282" mass="32711">MNQSIKKILYFPITKIILGITVCFSLFVGIQNFVSKPLFYSIIEDKNIADPLIHLVSFLVLLSSYYFLFRWYEKREIKELSIKYLPKEMFGGFVIGFSAISLSIFILYLLGYYHIINILTDDYSLELFMTLVVAALIEDLFTRALILRELENWLGTNIAILIIMVIETYHIFNPNTTLFSFFVSLCWGFTMSMLFVYTKRVWLPFFFHLGWNFAQPFYGSNLTGLDDMGKIIHSKFEGPVLFTGGGIGIEDSIITVFILFSIGVFLYHRSNKEGKIIKRKKN</sequence>
<evidence type="ECO:0000313" key="4">
    <source>
        <dbReference type="Proteomes" id="UP000184782"/>
    </source>
</evidence>
<dbReference type="Proteomes" id="UP000184782">
    <property type="component" value="Unassembled WGS sequence"/>
</dbReference>
<dbReference type="PANTHER" id="PTHR39430">
    <property type="entry name" value="MEMBRANE-ASSOCIATED PROTEASE-RELATED"/>
    <property type="match status" value="1"/>
</dbReference>
<keyword evidence="1" id="KW-0472">Membrane</keyword>
<evidence type="ECO:0000313" key="3">
    <source>
        <dbReference type="EMBL" id="SIO39506.1"/>
    </source>
</evidence>
<feature type="domain" description="CAAX prenyl protease 2/Lysostaphin resistance protein A-like" evidence="2">
    <location>
        <begin position="125"/>
        <end position="213"/>
    </location>
</feature>
<name>A0A1N6J5W3_9FLAO</name>
<keyword evidence="1" id="KW-0812">Transmembrane</keyword>
<dbReference type="InterPro" id="IPR003675">
    <property type="entry name" value="Rce1/LyrA-like_dom"/>
</dbReference>
<evidence type="ECO:0000256" key="1">
    <source>
        <dbReference type="SAM" id="Phobius"/>
    </source>
</evidence>
<keyword evidence="4" id="KW-1185">Reference proteome</keyword>
<dbReference type="RefSeq" id="WP_074232270.1">
    <property type="nucleotide sequence ID" value="NZ_FSRQ01000006.1"/>
</dbReference>
<dbReference type="PANTHER" id="PTHR39430:SF1">
    <property type="entry name" value="PROTEASE"/>
    <property type="match status" value="1"/>
</dbReference>
<keyword evidence="1" id="KW-1133">Transmembrane helix</keyword>
<dbReference type="GO" id="GO:0004175">
    <property type="term" value="F:endopeptidase activity"/>
    <property type="evidence" value="ECO:0007669"/>
    <property type="project" value="UniProtKB-ARBA"/>
</dbReference>
<feature type="transmembrane region" description="Helical" evidence="1">
    <location>
        <begin position="202"/>
        <end position="220"/>
    </location>
</feature>
<feature type="transmembrane region" description="Helical" evidence="1">
    <location>
        <begin position="178"/>
        <end position="197"/>
    </location>
</feature>
<dbReference type="AlphaFoldDB" id="A0A1N6J5W3"/>
<feature type="transmembrane region" description="Helical" evidence="1">
    <location>
        <begin position="240"/>
        <end position="267"/>
    </location>
</feature>
<gene>
    <name evidence="3" type="ORF">SAMN05421769_4124</name>
</gene>